<dbReference type="EMBL" id="BSDE01000001">
    <property type="protein sequence ID" value="GLH72381.1"/>
    <property type="molecule type" value="Genomic_DNA"/>
</dbReference>
<protein>
    <submittedName>
        <fullName evidence="1">Uncharacterized protein</fullName>
    </submittedName>
</protein>
<dbReference type="RefSeq" id="WP_285570874.1">
    <property type="nucleotide sequence ID" value="NZ_BSDE01000001.1"/>
</dbReference>
<organism evidence="1 2">
    <name type="scientific">Geothrix limicola</name>
    <dbReference type="NCBI Taxonomy" id="2927978"/>
    <lineage>
        <taxon>Bacteria</taxon>
        <taxon>Pseudomonadati</taxon>
        <taxon>Acidobacteriota</taxon>
        <taxon>Holophagae</taxon>
        <taxon>Holophagales</taxon>
        <taxon>Holophagaceae</taxon>
        <taxon>Geothrix</taxon>
    </lineage>
</organism>
<gene>
    <name evidence="1" type="ORF">GETHLI_08830</name>
</gene>
<keyword evidence="2" id="KW-1185">Reference proteome</keyword>
<evidence type="ECO:0000313" key="2">
    <source>
        <dbReference type="Proteomes" id="UP001165069"/>
    </source>
</evidence>
<accession>A0ABQ5QD79</accession>
<dbReference type="Proteomes" id="UP001165069">
    <property type="component" value="Unassembled WGS sequence"/>
</dbReference>
<name>A0ABQ5QD79_9BACT</name>
<reference evidence="1 2" key="1">
    <citation type="journal article" date="2023" name="Antonie Van Leeuwenhoek">
        <title>Mesoterricola silvestris gen. nov., sp. nov., Mesoterricola sediminis sp. nov., Geothrix oryzae sp. nov., Geothrix edaphica sp. nov., Geothrix rubra sp. nov., and Geothrix limicola sp. nov., six novel members of Acidobacteriota isolated from soils.</title>
        <authorList>
            <person name="Itoh H."/>
            <person name="Sugisawa Y."/>
            <person name="Mise K."/>
            <person name="Xu Z."/>
            <person name="Kuniyasu M."/>
            <person name="Ushijima N."/>
            <person name="Kawano K."/>
            <person name="Kobayashi E."/>
            <person name="Shiratori Y."/>
            <person name="Masuda Y."/>
            <person name="Senoo K."/>
        </authorList>
    </citation>
    <scope>NUCLEOTIDE SEQUENCE [LARGE SCALE GENOMIC DNA]</scope>
    <source>
        <strain evidence="1 2">Red804</strain>
    </source>
</reference>
<comment type="caution">
    <text evidence="1">The sequence shown here is derived from an EMBL/GenBank/DDBJ whole genome shotgun (WGS) entry which is preliminary data.</text>
</comment>
<proteinExistence type="predicted"/>
<evidence type="ECO:0000313" key="1">
    <source>
        <dbReference type="EMBL" id="GLH72381.1"/>
    </source>
</evidence>
<sequence>MDFLKRLTQGMGMGKSEPESCWRTPVVLDRGCLGDTGLALDRRGRGSAVWENGGRVWTMPIGPRSSPSLVRLPVGEGRAPRIELNLGGRGIALWQTDAAGERCIQGKILGDGEGQSHTVFRTEGQIRHLQAAVDRRGNALMVWLLELEGRIEVMAGAFDARGQAWNQEPMTLGIPTLADVAPRIAVNHREHAMVLWESSDDAFEGLVASHYWPSDRIWSDRPVPVVSHATRHHQVAMDGSGNALALWVHAPYGQRWALEASYYDALAAEWREPEVLSHAQSFSIPRLVMSETGEALAAWCQGEGHGPSRLFAKAFAKGAWESGLEAFELGHGPVRDFAIGLGPAGQAGLLAVHHGAEGDWVSARLRQREWSAPVPLSPASRQPCASPRLSLCPGGASAMWIQGQGAEQTLHLAETR</sequence>